<accession>A0A9W3SZE8</accession>
<protein>
    <recommendedName>
        <fullName evidence="3">Phr family secreted Rap phosphatase inhibitor</fullName>
    </recommendedName>
</protein>
<dbReference type="AlphaFoldDB" id="A0A9W3SZE8"/>
<geneLocation type="plasmid" evidence="1 2">
    <name>p81952</name>
</geneLocation>
<organism evidence="1 2">
    <name type="scientific">Bacillus thuringiensis Bt18247</name>
    <dbReference type="NCBI Taxonomy" id="1423143"/>
    <lineage>
        <taxon>Bacteria</taxon>
        <taxon>Bacillati</taxon>
        <taxon>Bacillota</taxon>
        <taxon>Bacilli</taxon>
        <taxon>Bacillales</taxon>
        <taxon>Bacillaceae</taxon>
        <taxon>Bacillus</taxon>
        <taxon>Bacillus cereus group</taxon>
    </lineage>
</organism>
<keyword evidence="1" id="KW-0614">Plasmid</keyword>
<name>A0A9W3SZE8_BACTU</name>
<evidence type="ECO:0000313" key="2">
    <source>
        <dbReference type="Proteomes" id="UP000192743"/>
    </source>
</evidence>
<gene>
    <name evidence="1" type="ORF">BTI247_63050</name>
</gene>
<dbReference type="Proteomes" id="UP000192743">
    <property type="component" value="Plasmid p81952"/>
</dbReference>
<dbReference type="EMBL" id="CP015254">
    <property type="protein sequence ID" value="AOM14635.1"/>
    <property type="molecule type" value="Genomic_DNA"/>
</dbReference>
<evidence type="ECO:0000313" key="1">
    <source>
        <dbReference type="EMBL" id="AOM14635.1"/>
    </source>
</evidence>
<sequence>MKKIISIIGVVSILTFAFSLQINTKVKYQAIKDIPVIEYAHGNTGG</sequence>
<dbReference type="RefSeq" id="WP_002180668.1">
    <property type="nucleotide sequence ID" value="NZ_CP015254.1"/>
</dbReference>
<proteinExistence type="predicted"/>
<reference evidence="1 2" key="1">
    <citation type="submission" date="2016-02" db="EMBL/GenBank/DDBJ databases">
        <title>Comparative analysis of three nematocidal Bacillus thuringiensis strains.</title>
        <authorList>
            <person name="Hollensteiner J."/>
            <person name="Kloesener M."/>
            <person name="Bunk B."/>
            <person name="Sproeer C."/>
            <person name="Rosenstiel P."/>
            <person name="Schulte-Iserlohe R."/>
            <person name="Schulenburg H."/>
            <person name="Liesegang H."/>
        </authorList>
    </citation>
    <scope>NUCLEOTIDE SEQUENCE [LARGE SCALE GENOMIC DNA]</scope>
    <source>
        <strain evidence="1 2">Bt18247</strain>
        <plasmid evidence="1 2">p81952</plasmid>
    </source>
</reference>
<evidence type="ECO:0008006" key="3">
    <source>
        <dbReference type="Google" id="ProtNLM"/>
    </source>
</evidence>